<dbReference type="NCBIfam" id="NF038335">
    <property type="entry name" value="YPO0640_fam"/>
    <property type="match status" value="1"/>
</dbReference>
<proteinExistence type="predicted"/>
<dbReference type="InterPro" id="IPR037883">
    <property type="entry name" value="Knr4/Smi1-like_sf"/>
</dbReference>
<evidence type="ECO:0000313" key="2">
    <source>
        <dbReference type="Proteomes" id="UP000824107"/>
    </source>
</evidence>
<dbReference type="AlphaFoldDB" id="A0A9D1M2R7"/>
<protein>
    <recommendedName>
        <fullName evidence="3">SMI1/KNR4 family protein</fullName>
    </recommendedName>
</protein>
<dbReference type="EMBL" id="DVNC01000005">
    <property type="protein sequence ID" value="HIU52527.1"/>
    <property type="molecule type" value="Genomic_DNA"/>
</dbReference>
<gene>
    <name evidence="1" type="ORF">IAD20_00415</name>
</gene>
<dbReference type="SUPFAM" id="SSF160631">
    <property type="entry name" value="SMI1/KNR4-like"/>
    <property type="match status" value="1"/>
</dbReference>
<sequence>MQNFINKINQISGIVTDSSLTPAQIIRCQKQLKQNNIAPVPDEYLQLLRFSNGLRGNGSLLAGIYPENPELPDLLRLNLRVRHPLCRDLIILGVNEMDYLGYNHKWQVYQIIDKDDFEVLEEYHELTAALNDILKI</sequence>
<name>A0A9D1M2R7_9PROT</name>
<evidence type="ECO:0000313" key="1">
    <source>
        <dbReference type="EMBL" id="HIU52527.1"/>
    </source>
</evidence>
<accession>A0A9D1M2R7</accession>
<reference evidence="1" key="2">
    <citation type="journal article" date="2021" name="PeerJ">
        <title>Extensive microbial diversity within the chicken gut microbiome revealed by metagenomics and culture.</title>
        <authorList>
            <person name="Gilroy R."/>
            <person name="Ravi A."/>
            <person name="Getino M."/>
            <person name="Pursley I."/>
            <person name="Horton D.L."/>
            <person name="Alikhan N.F."/>
            <person name="Baker D."/>
            <person name="Gharbi K."/>
            <person name="Hall N."/>
            <person name="Watson M."/>
            <person name="Adriaenssens E.M."/>
            <person name="Foster-Nyarko E."/>
            <person name="Jarju S."/>
            <person name="Secka A."/>
            <person name="Antonio M."/>
            <person name="Oren A."/>
            <person name="Chaudhuri R.R."/>
            <person name="La Ragione R."/>
            <person name="Hildebrand F."/>
            <person name="Pallen M.J."/>
        </authorList>
    </citation>
    <scope>NUCLEOTIDE SEQUENCE</scope>
    <source>
        <strain evidence="1">ChiW3-316</strain>
    </source>
</reference>
<evidence type="ECO:0008006" key="3">
    <source>
        <dbReference type="Google" id="ProtNLM"/>
    </source>
</evidence>
<comment type="caution">
    <text evidence="1">The sequence shown here is derived from an EMBL/GenBank/DDBJ whole genome shotgun (WGS) entry which is preliminary data.</text>
</comment>
<dbReference type="Proteomes" id="UP000824107">
    <property type="component" value="Unassembled WGS sequence"/>
</dbReference>
<organism evidence="1 2">
    <name type="scientific">Candidatus Scatocola faecipullorum</name>
    <dbReference type="NCBI Taxonomy" id="2840917"/>
    <lineage>
        <taxon>Bacteria</taxon>
        <taxon>Pseudomonadati</taxon>
        <taxon>Pseudomonadota</taxon>
        <taxon>Alphaproteobacteria</taxon>
        <taxon>Rhodospirillales</taxon>
        <taxon>Rhodospirillaceae</taxon>
        <taxon>Rhodospirillaceae incertae sedis</taxon>
        <taxon>Candidatus Scatocola</taxon>
    </lineage>
</organism>
<reference evidence="1" key="1">
    <citation type="submission" date="2020-10" db="EMBL/GenBank/DDBJ databases">
        <authorList>
            <person name="Gilroy R."/>
        </authorList>
    </citation>
    <scope>NUCLEOTIDE SEQUENCE</scope>
    <source>
        <strain evidence="1">ChiW3-316</strain>
    </source>
</reference>